<protein>
    <submittedName>
        <fullName evidence="3">Uncharacterized protein</fullName>
    </submittedName>
</protein>
<feature type="region of interest" description="Disordered" evidence="1">
    <location>
        <begin position="47"/>
        <end position="82"/>
    </location>
</feature>
<keyword evidence="2" id="KW-1133">Transmembrane helix</keyword>
<dbReference type="RefSeq" id="WP_425310020.1">
    <property type="nucleotide sequence ID" value="NZ_CP154795.1"/>
</dbReference>
<evidence type="ECO:0000256" key="1">
    <source>
        <dbReference type="SAM" id="MobiDB-lite"/>
    </source>
</evidence>
<gene>
    <name evidence="3" type="ORF">AADG42_15040</name>
</gene>
<sequence length="82" mass="8843">MIWLQTVPPPPDPNTVVAGWIPMVLVAVLGLAMVLLFRSMRKQMRRIDIPENGVPTRGSSQADVSAQESAQVKKESAGTESG</sequence>
<keyword evidence="2" id="KW-0812">Transmembrane</keyword>
<keyword evidence="4" id="KW-1185">Reference proteome</keyword>
<keyword evidence="2" id="KW-0472">Membrane</keyword>
<proteinExistence type="predicted"/>
<feature type="transmembrane region" description="Helical" evidence="2">
    <location>
        <begin position="20"/>
        <end position="37"/>
    </location>
</feature>
<name>A0ABZ3FR60_9ACTN</name>
<feature type="compositionally biased region" description="Polar residues" evidence="1">
    <location>
        <begin position="57"/>
        <end position="70"/>
    </location>
</feature>
<evidence type="ECO:0000256" key="2">
    <source>
        <dbReference type="SAM" id="Phobius"/>
    </source>
</evidence>
<evidence type="ECO:0000313" key="3">
    <source>
        <dbReference type="EMBL" id="XAN08563.1"/>
    </source>
</evidence>
<evidence type="ECO:0000313" key="4">
    <source>
        <dbReference type="Proteomes" id="UP001442841"/>
    </source>
</evidence>
<dbReference type="EMBL" id="CP154795">
    <property type="protein sequence ID" value="XAN08563.1"/>
    <property type="molecule type" value="Genomic_DNA"/>
</dbReference>
<reference evidence="3 4" key="1">
    <citation type="submission" date="2024-04" db="EMBL/GenBank/DDBJ databases">
        <title>Isolation of an actinomycete strain from pig manure.</title>
        <authorList>
            <person name="Gong T."/>
            <person name="Yu Z."/>
            <person name="An M."/>
            <person name="Wei C."/>
            <person name="Yang W."/>
            <person name="Liu L."/>
        </authorList>
    </citation>
    <scope>NUCLEOTIDE SEQUENCE [LARGE SCALE GENOMIC DNA]</scope>
    <source>
        <strain evidence="3 4">ZF39</strain>
    </source>
</reference>
<accession>A0ABZ3FR60</accession>
<organism evidence="3 4">
    <name type="scientific">Ammonicoccus fulvus</name>
    <dbReference type="NCBI Taxonomy" id="3138240"/>
    <lineage>
        <taxon>Bacteria</taxon>
        <taxon>Bacillati</taxon>
        <taxon>Actinomycetota</taxon>
        <taxon>Actinomycetes</taxon>
        <taxon>Propionibacteriales</taxon>
        <taxon>Propionibacteriaceae</taxon>
        <taxon>Ammonicoccus</taxon>
    </lineage>
</organism>
<dbReference type="Proteomes" id="UP001442841">
    <property type="component" value="Chromosome"/>
</dbReference>
<feature type="compositionally biased region" description="Basic and acidic residues" evidence="1">
    <location>
        <begin position="71"/>
        <end position="82"/>
    </location>
</feature>